<evidence type="ECO:0000313" key="3">
    <source>
        <dbReference type="Proteomes" id="UP000015453"/>
    </source>
</evidence>
<organism evidence="2 3">
    <name type="scientific">Genlisea aurea</name>
    <dbReference type="NCBI Taxonomy" id="192259"/>
    <lineage>
        <taxon>Eukaryota</taxon>
        <taxon>Viridiplantae</taxon>
        <taxon>Streptophyta</taxon>
        <taxon>Embryophyta</taxon>
        <taxon>Tracheophyta</taxon>
        <taxon>Spermatophyta</taxon>
        <taxon>Magnoliopsida</taxon>
        <taxon>eudicotyledons</taxon>
        <taxon>Gunneridae</taxon>
        <taxon>Pentapetalae</taxon>
        <taxon>asterids</taxon>
        <taxon>lamiids</taxon>
        <taxon>Lamiales</taxon>
        <taxon>Lentibulariaceae</taxon>
        <taxon>Genlisea</taxon>
    </lineage>
</organism>
<feature type="domain" description="S1 motif" evidence="1">
    <location>
        <begin position="154"/>
        <end position="222"/>
    </location>
</feature>
<gene>
    <name evidence="2" type="ORF">M569_13913</name>
</gene>
<dbReference type="Proteomes" id="UP000015453">
    <property type="component" value="Unassembled WGS sequence"/>
</dbReference>
<evidence type="ECO:0000313" key="2">
    <source>
        <dbReference type="EMBL" id="EPS60888.1"/>
    </source>
</evidence>
<dbReference type="OrthoDB" id="1899990at2759"/>
<dbReference type="InterPro" id="IPR012340">
    <property type="entry name" value="NA-bd_OB-fold"/>
</dbReference>
<dbReference type="AlphaFoldDB" id="S8DDS5"/>
<dbReference type="PANTHER" id="PTHR47600">
    <property type="entry name" value="NUCLEIC ACID-BINDING, OB-FOLD-LIKE PROTEIN"/>
    <property type="match status" value="1"/>
</dbReference>
<name>S8DDS5_9LAMI</name>
<dbReference type="SUPFAM" id="SSF50249">
    <property type="entry name" value="Nucleic acid-binding proteins"/>
    <property type="match status" value="1"/>
</dbReference>
<protein>
    <recommendedName>
        <fullName evidence="1">S1 motif domain-containing protein</fullName>
    </recommendedName>
</protein>
<dbReference type="Gene3D" id="2.40.50.140">
    <property type="entry name" value="Nucleic acid-binding proteins"/>
    <property type="match status" value="1"/>
</dbReference>
<reference evidence="2 3" key="1">
    <citation type="journal article" date="2013" name="BMC Genomics">
        <title>The miniature genome of a carnivorous plant Genlisea aurea contains a low number of genes and short non-coding sequences.</title>
        <authorList>
            <person name="Leushkin E.V."/>
            <person name="Sutormin R.A."/>
            <person name="Nabieva E.R."/>
            <person name="Penin A.A."/>
            <person name="Kondrashov A.S."/>
            <person name="Logacheva M.D."/>
        </authorList>
    </citation>
    <scope>NUCLEOTIDE SEQUENCE [LARGE SCALE GENOMIC DNA]</scope>
</reference>
<dbReference type="Pfam" id="PF00575">
    <property type="entry name" value="S1"/>
    <property type="match status" value="1"/>
</dbReference>
<evidence type="ECO:0000259" key="1">
    <source>
        <dbReference type="PROSITE" id="PS50126"/>
    </source>
</evidence>
<keyword evidence="3" id="KW-1185">Reference proteome</keyword>
<dbReference type="PROSITE" id="PS50126">
    <property type="entry name" value="S1"/>
    <property type="match status" value="1"/>
</dbReference>
<dbReference type="EMBL" id="AUSU01007228">
    <property type="protein sequence ID" value="EPS60888.1"/>
    <property type="molecule type" value="Genomic_DNA"/>
</dbReference>
<dbReference type="InterPro" id="IPR003029">
    <property type="entry name" value="S1_domain"/>
</dbReference>
<dbReference type="GO" id="GO:0003676">
    <property type="term" value="F:nucleic acid binding"/>
    <property type="evidence" value="ECO:0007669"/>
    <property type="project" value="InterPro"/>
</dbReference>
<comment type="caution">
    <text evidence="2">The sequence shown here is derived from an EMBL/GenBank/DDBJ whole genome shotgun (WGS) entry which is preliminary data.</text>
</comment>
<accession>S8DDS5</accession>
<proteinExistence type="predicted"/>
<feature type="non-terminal residue" evidence="2">
    <location>
        <position position="1"/>
    </location>
</feature>
<dbReference type="SMART" id="SM00316">
    <property type="entry name" value="S1"/>
    <property type="match status" value="1"/>
</dbReference>
<feature type="non-terminal residue" evidence="2">
    <location>
        <position position="321"/>
    </location>
</feature>
<dbReference type="PANTHER" id="PTHR47600:SF1">
    <property type="entry name" value="NUCLEIC ACID-BINDING, OB-FOLD-LIKE PROTEIN"/>
    <property type="match status" value="1"/>
</dbReference>
<sequence>ELISSSTRGFVASFGSLIGFLPYRNLAARWRFLAFESWLRRKGLDPSNYRQSLGVIGKYDATGFTDNPEIEEDKGTTDNADGKIAPNNMKLEELLMIYDQEKTKFLSSFVGQKIKVGVVLANRSSRKLIFSIKPKEKEELIEKKRALMAQLSVGDIIKCGITKITYFGIFVEIRGVPALIHQSEVSWDNTLDPLSYFQVGQIVEAKVLQLDFALERIFLTLKEVTPDRQMEALEAVIGDRTAMDGMLEEAEADAEWSEVESLTRELELLDGIESVWRGRYFLSPGLVPTFQVYMAAMVENEYKLLARSGNRVQEVFVRTSL</sequence>